<sequence length="356" mass="37401">MQRNLSAKILALTLTSLVILTGCSKATSESADSTASAEKKGRVCAILPDSSTSPIWENVHRPTLTDGFTNAGYPVDVQNALGDTNKYATIGAQQLASGCAIMLLVDLEGAAIQVAANAKAQGIPVIALDRPLVGTDYFVSYNNYRIGFLQGQSIVDAAKEQGKDLATMNVVYVSGDPTDGTVKYLYQGATDALTAGGLVKPAGETQGTWDGAKAGTYFEQMYTKLKGKVDAVWVANDTNAAAVITILDKYGKKVPVSGQDATDAGLQNVLLGKQSATINTGGNFEPVLAVKVAIEILEGKVPAYTEKQDGIPFIMVEPQVVHADTVKDLIASGQVKVEALCTTDELKAACEKYGVK</sequence>
<evidence type="ECO:0000256" key="2">
    <source>
        <dbReference type="ARBA" id="ARBA00022729"/>
    </source>
</evidence>
<dbReference type="EMBL" id="CAFAAU010000069">
    <property type="protein sequence ID" value="CAB4816450.1"/>
    <property type="molecule type" value="Genomic_DNA"/>
</dbReference>
<dbReference type="InterPro" id="IPR028082">
    <property type="entry name" value="Peripla_BP_I"/>
</dbReference>
<dbReference type="InterPro" id="IPR025997">
    <property type="entry name" value="SBP_2_dom"/>
</dbReference>
<evidence type="ECO:0000313" key="7">
    <source>
        <dbReference type="EMBL" id="CAB4864742.1"/>
    </source>
</evidence>
<organism evidence="4">
    <name type="scientific">freshwater metagenome</name>
    <dbReference type="NCBI Taxonomy" id="449393"/>
    <lineage>
        <taxon>unclassified sequences</taxon>
        <taxon>metagenomes</taxon>
        <taxon>ecological metagenomes</taxon>
    </lineage>
</organism>
<dbReference type="EMBL" id="CAFBLI010000035">
    <property type="protein sequence ID" value="CAB4864742.1"/>
    <property type="molecule type" value="Genomic_DNA"/>
</dbReference>
<feature type="domain" description="Periplasmic binding protein" evidence="3">
    <location>
        <begin position="46"/>
        <end position="300"/>
    </location>
</feature>
<gene>
    <name evidence="4" type="ORF">UFOPK1811_01227</name>
    <name evidence="5" type="ORF">UFOPK2922_00403</name>
    <name evidence="6" type="ORF">UFOPK3078_01382</name>
    <name evidence="7" type="ORF">UFOPK3306_00619</name>
</gene>
<comment type="subcellular location">
    <subcellularLocation>
        <location evidence="1">Cell envelope</location>
    </subcellularLocation>
</comment>
<evidence type="ECO:0000313" key="5">
    <source>
        <dbReference type="EMBL" id="CAB4772003.1"/>
    </source>
</evidence>
<evidence type="ECO:0000256" key="1">
    <source>
        <dbReference type="ARBA" id="ARBA00004196"/>
    </source>
</evidence>
<protein>
    <submittedName>
        <fullName evidence="4">Unannotated protein</fullName>
    </submittedName>
</protein>
<name>A0A6J6H3S4_9ZZZZ</name>
<keyword evidence="2" id="KW-0732">Signal</keyword>
<dbReference type="PROSITE" id="PS51257">
    <property type="entry name" value="PROKAR_LIPOPROTEIN"/>
    <property type="match status" value="1"/>
</dbReference>
<dbReference type="Pfam" id="PF13407">
    <property type="entry name" value="Peripla_BP_4"/>
    <property type="match status" value="1"/>
</dbReference>
<dbReference type="GO" id="GO:0030288">
    <property type="term" value="C:outer membrane-bounded periplasmic space"/>
    <property type="evidence" value="ECO:0007669"/>
    <property type="project" value="TreeGrafter"/>
</dbReference>
<evidence type="ECO:0000259" key="3">
    <source>
        <dbReference type="Pfam" id="PF13407"/>
    </source>
</evidence>
<dbReference type="AlphaFoldDB" id="A0A6J6H3S4"/>
<dbReference type="EMBL" id="CAEZZS010000012">
    <property type="protein sequence ID" value="CAB4772003.1"/>
    <property type="molecule type" value="Genomic_DNA"/>
</dbReference>
<accession>A0A6J6H3S4</accession>
<dbReference type="PANTHER" id="PTHR30036">
    <property type="entry name" value="D-XYLOSE-BINDING PERIPLASMIC PROTEIN"/>
    <property type="match status" value="1"/>
</dbReference>
<dbReference type="GO" id="GO:0030246">
    <property type="term" value="F:carbohydrate binding"/>
    <property type="evidence" value="ECO:0007669"/>
    <property type="project" value="TreeGrafter"/>
</dbReference>
<dbReference type="InterPro" id="IPR050555">
    <property type="entry name" value="Bact_Solute-Bind_Prot2"/>
</dbReference>
<evidence type="ECO:0000313" key="6">
    <source>
        <dbReference type="EMBL" id="CAB4816450.1"/>
    </source>
</evidence>
<dbReference type="EMBL" id="CAEZUJ010000073">
    <property type="protein sequence ID" value="CAB4607716.1"/>
    <property type="molecule type" value="Genomic_DNA"/>
</dbReference>
<reference evidence="4" key="1">
    <citation type="submission" date="2020-05" db="EMBL/GenBank/DDBJ databases">
        <authorList>
            <person name="Chiriac C."/>
            <person name="Salcher M."/>
            <person name="Ghai R."/>
            <person name="Kavagutti S V."/>
        </authorList>
    </citation>
    <scope>NUCLEOTIDE SEQUENCE</scope>
</reference>
<dbReference type="PANTHER" id="PTHR30036:SF1">
    <property type="entry name" value="D-XYLOSE-BINDING PERIPLASMIC PROTEIN"/>
    <property type="match status" value="1"/>
</dbReference>
<dbReference type="Gene3D" id="3.40.50.2300">
    <property type="match status" value="2"/>
</dbReference>
<proteinExistence type="predicted"/>
<evidence type="ECO:0000313" key="4">
    <source>
        <dbReference type="EMBL" id="CAB4607716.1"/>
    </source>
</evidence>
<dbReference type="SUPFAM" id="SSF53822">
    <property type="entry name" value="Periplasmic binding protein-like I"/>
    <property type="match status" value="1"/>
</dbReference>